<organism evidence="18 19">
    <name type="scientific">Magallana gigas</name>
    <name type="common">Pacific oyster</name>
    <name type="synonym">Crassostrea gigas</name>
    <dbReference type="NCBI Taxonomy" id="29159"/>
    <lineage>
        <taxon>Eukaryota</taxon>
        <taxon>Metazoa</taxon>
        <taxon>Spiralia</taxon>
        <taxon>Lophotrochozoa</taxon>
        <taxon>Mollusca</taxon>
        <taxon>Bivalvia</taxon>
        <taxon>Autobranchia</taxon>
        <taxon>Pteriomorphia</taxon>
        <taxon>Ostreida</taxon>
        <taxon>Ostreoidea</taxon>
        <taxon>Ostreidae</taxon>
        <taxon>Magallana</taxon>
    </lineage>
</organism>
<evidence type="ECO:0000256" key="2">
    <source>
        <dbReference type="ARBA" id="ARBA00004651"/>
    </source>
</evidence>
<dbReference type="GO" id="GO:0005886">
    <property type="term" value="C:plasma membrane"/>
    <property type="evidence" value="ECO:0007669"/>
    <property type="project" value="UniProtKB-SubCell"/>
</dbReference>
<dbReference type="InterPro" id="IPR011527">
    <property type="entry name" value="ABC1_TM_dom"/>
</dbReference>
<evidence type="ECO:0000256" key="8">
    <source>
        <dbReference type="ARBA" id="ARBA00022741"/>
    </source>
</evidence>
<evidence type="ECO:0000256" key="3">
    <source>
        <dbReference type="ARBA" id="ARBA00009726"/>
    </source>
</evidence>
<dbReference type="OMA" id="ACCEEFQ"/>
<dbReference type="SMART" id="SM00382">
    <property type="entry name" value="AAA"/>
    <property type="match status" value="2"/>
</dbReference>
<evidence type="ECO:0000256" key="4">
    <source>
        <dbReference type="ARBA" id="ARBA00022448"/>
    </source>
</evidence>
<feature type="transmembrane region" description="Helical" evidence="15">
    <location>
        <begin position="140"/>
        <end position="159"/>
    </location>
</feature>
<keyword evidence="4" id="KW-0813">Transport</keyword>
<accession>A0A8W8P418</accession>
<dbReference type="Gene3D" id="1.20.1560.10">
    <property type="entry name" value="ABC transporter type 1, transmembrane domain"/>
    <property type="match status" value="2"/>
</dbReference>
<dbReference type="SUPFAM" id="SSF52540">
    <property type="entry name" value="P-loop containing nucleoside triphosphate hydrolases"/>
    <property type="match status" value="2"/>
</dbReference>
<feature type="transmembrane region" description="Helical" evidence="15">
    <location>
        <begin position="171"/>
        <end position="190"/>
    </location>
</feature>
<dbReference type="SUPFAM" id="SSF90123">
    <property type="entry name" value="ABC transporter transmembrane region"/>
    <property type="match status" value="2"/>
</dbReference>
<feature type="compositionally biased region" description="Basic and acidic residues" evidence="14">
    <location>
        <begin position="301"/>
        <end position="315"/>
    </location>
</feature>
<dbReference type="InterPro" id="IPR005292">
    <property type="entry name" value="MRP"/>
</dbReference>
<keyword evidence="5" id="KW-1003">Cell membrane</keyword>
<dbReference type="Gene3D" id="3.40.50.300">
    <property type="entry name" value="P-loop containing nucleotide triphosphate hydrolases"/>
    <property type="match status" value="2"/>
</dbReference>
<dbReference type="PROSITE" id="PS00211">
    <property type="entry name" value="ABC_TRANSPORTER_1"/>
    <property type="match status" value="2"/>
</dbReference>
<proteinExistence type="inferred from homology"/>
<feature type="compositionally biased region" description="Low complexity" evidence="14">
    <location>
        <begin position="959"/>
        <end position="968"/>
    </location>
</feature>
<feature type="transmembrane region" description="Helical" evidence="15">
    <location>
        <begin position="37"/>
        <end position="57"/>
    </location>
</feature>
<sequence length="1610" mass="181251">MTGNNTLHTSCRHSGLWNGDIFSGSAPNFPDCFQNTVLIWVPCGFLLLCMPGQIASLCKNYVGYPLPLGARSVIKSFFCVVLAVLTSVILALNSTQGFHCRPELPVPEEFYIGAGALVFIFVYLAVITQVQRIRHVISSGILVTFWILLLACSSVSLQSSLSYRAGCVTSILYYAYYAVVLIQLILYSFADKPSRPSYTFIGKAEKSPEEEASVVSKWVFWWLNGLVSTAYKRTLVIKDIWEQVNYLRSDTCIPELDDVWREAVHRHTVQQRRKQQRNISHVHVYQNGSFHSESTPLLTNHKSDNDDDDKHIRKSDQSRPSLLRVVMRTYWKEWLMASFCKIVCDALSLLQPILLSFMIDFLEKKHTDPRPQWNGWSLAIAFFFCGEIESVFFCQGAFRMMSLGLKIKVALVGMIYQKSLTMSNAAKGQYTIGDIVNLMSVDCQRIQDAFMFQYEILSFFLVMSAGIYLIWNQMGVATLGSIAVIIVITVLNIIFGKLQQNYQSVILALKSSRIKLLNEVLNGIKVLKMYAWEPSFTRKLLNIRSREMVFLKKVCVVTAFSMLFSVHSPFMMNYFILLIFTLMTSSSYLSANKVFVSLSLVNTLRFTVTMVPFVITGLIQMLVSIKRIEEFLCKEDLKPDNVSTSINTGYAISIEKGHFTWNRRNPRNTLNRINLRVGEGKLVAVVGQVGAGKSSLIAAMLGEMDKVQGHVNVQGSVAYVPQEAWIQNLTVKDNILFGSKYVEKKYRRIIQACALLPDLAILSAGDNTEIGERGINVSGGQKQRISLARAVYSNSDVYLLDDPLSAVDSHVGKTLFKEVIGPEGLLRHKTRILVTHGVHWLPKVDLIVVMDNGTISEVGSYEELMQEKGAFSQFLEAYLLQEDEEDSERENIVDIEKSEVARIKDDMWEQLECVSDYGLSADDSDVLTRRQSARKMSTRRNSRFSIPSGRRMSYLHPVSESSSENESSGLLHRSNSARRLSTHDKVNSLQKLHRSLSEGRILPYDAGAEEEEDTGRLIQEETSQEGTVKLSVIITYIKAMGVVGSFLSMLFVLLFQGLNAFSNFWLTFWTEDDVIKNQTLVNTQEYADRKYYYLIIYTILGVLQGIFLFMFAYLGLTRLINASGSLHSSMLFCIFRSPMAFFDTTPVGRIMNRFSSDIDILDDRVPRTFRLWAIMLSTLLVILVVISVNTPAFMIAIVPVGVLYFIMLRYYLPTARQLKRIEGVTRSPVYNHFNESITGASCIRAYRAVDRFITESQARVDINSTFYHAANTASWWIGIRLELLANFLVLAAALFSVFSDTLSGAGIGLSLTYSLQVVIALNLVVQSVSEMEMNIVSAERAEEYTRLAPEAEWIEPGSRPPLSWPEVGRLVFKSYTTRYRQGLDLVLRGLNCEISGGEKIGIVGRTGAGKSSVTLAMFRIVEPAGGKIEIDDVSISSMGLHDLRSKITILPQDPVIFSGTLRSNLDPLQRFSDHDLWTAIERAHLKDFVNSCVGNLQYECGEGGQNFSVGQRQLVCLARTLLHKTKILILDEATAAVDVETDELIQKTIKTEFRECTVLSIAHRLNTVMDYDRIMVMDKGLIVEFDSPQKLLDDKSGVFYSMAKDANLVS</sequence>
<feature type="transmembrane region" description="Helical" evidence="15">
    <location>
        <begin position="572"/>
        <end position="591"/>
    </location>
</feature>
<keyword evidence="7" id="KW-0677">Repeat</keyword>
<evidence type="ECO:0000256" key="10">
    <source>
        <dbReference type="ARBA" id="ARBA00022989"/>
    </source>
</evidence>
<feature type="transmembrane region" description="Helical" evidence="15">
    <location>
        <begin position="454"/>
        <end position="471"/>
    </location>
</feature>
<dbReference type="PROSITE" id="PS50893">
    <property type="entry name" value="ABC_TRANSPORTER_2"/>
    <property type="match status" value="2"/>
</dbReference>
<comment type="catalytic activity">
    <reaction evidence="13">
        <text>leukotriene C4(in) + ATP + H2O = leukotriene C4(out) + ADP + phosphate + H(+)</text>
        <dbReference type="Rhea" id="RHEA:38963"/>
        <dbReference type="ChEBI" id="CHEBI:15377"/>
        <dbReference type="ChEBI" id="CHEBI:15378"/>
        <dbReference type="ChEBI" id="CHEBI:30616"/>
        <dbReference type="ChEBI" id="CHEBI:43474"/>
        <dbReference type="ChEBI" id="CHEBI:57973"/>
        <dbReference type="ChEBI" id="CHEBI:456216"/>
    </reaction>
    <physiologicalReaction direction="left-to-right" evidence="13">
        <dbReference type="Rhea" id="RHEA:38964"/>
    </physiologicalReaction>
</comment>
<dbReference type="GO" id="GO:0005524">
    <property type="term" value="F:ATP binding"/>
    <property type="evidence" value="ECO:0007669"/>
    <property type="project" value="UniProtKB-KW"/>
</dbReference>
<dbReference type="InterPro" id="IPR027417">
    <property type="entry name" value="P-loop_NTPase"/>
</dbReference>
<evidence type="ECO:0000256" key="7">
    <source>
        <dbReference type="ARBA" id="ARBA00022737"/>
    </source>
</evidence>
<evidence type="ECO:0000313" key="18">
    <source>
        <dbReference type="EnsemblMetazoa" id="G9966.1:cds"/>
    </source>
</evidence>
<feature type="transmembrane region" description="Helical" evidence="15">
    <location>
        <begin position="1305"/>
        <end position="1325"/>
    </location>
</feature>
<evidence type="ECO:0000256" key="14">
    <source>
        <dbReference type="SAM" id="MobiDB-lite"/>
    </source>
</evidence>
<dbReference type="GO" id="GO:0015431">
    <property type="term" value="F:ABC-type glutathione S-conjugate transporter activity"/>
    <property type="evidence" value="ECO:0007669"/>
    <property type="project" value="UniProtKB-EC"/>
</dbReference>
<evidence type="ECO:0000256" key="9">
    <source>
        <dbReference type="ARBA" id="ARBA00022840"/>
    </source>
</evidence>
<feature type="region of interest" description="Disordered" evidence="14">
    <location>
        <begin position="955"/>
        <end position="974"/>
    </location>
</feature>
<dbReference type="CDD" id="cd03250">
    <property type="entry name" value="ABCC_MRP_domain1"/>
    <property type="match status" value="1"/>
</dbReference>
<evidence type="ECO:0000256" key="13">
    <source>
        <dbReference type="ARBA" id="ARBA00047523"/>
    </source>
</evidence>
<dbReference type="NCBIfam" id="TIGR00957">
    <property type="entry name" value="MRP_assoc_pro"/>
    <property type="match status" value="1"/>
</dbReference>
<name>A0A8W8P418_MAGGI</name>
<dbReference type="FunFam" id="1.20.1560.10:FF:000006">
    <property type="entry name" value="ATP-binding cassette, sub-family C (CFTR/MRP), member 9"/>
    <property type="match status" value="1"/>
</dbReference>
<evidence type="ECO:0000256" key="15">
    <source>
        <dbReference type="SAM" id="Phobius"/>
    </source>
</evidence>
<evidence type="ECO:0000256" key="12">
    <source>
        <dbReference type="ARBA" id="ARBA00024220"/>
    </source>
</evidence>
<dbReference type="GO" id="GO:0005774">
    <property type="term" value="C:vacuolar membrane"/>
    <property type="evidence" value="ECO:0007669"/>
    <property type="project" value="UniProtKB-SubCell"/>
</dbReference>
<feature type="domain" description="ABC transporter" evidence="16">
    <location>
        <begin position="637"/>
        <end position="877"/>
    </location>
</feature>
<dbReference type="PANTHER" id="PTHR24223:SF443">
    <property type="entry name" value="MULTIDRUG-RESISTANCE LIKE PROTEIN 1, ISOFORM I"/>
    <property type="match status" value="1"/>
</dbReference>
<keyword evidence="10 15" id="KW-1133">Transmembrane helix</keyword>
<feature type="transmembrane region" description="Helical" evidence="15">
    <location>
        <begin position="1192"/>
        <end position="1212"/>
    </location>
</feature>
<feature type="transmembrane region" description="Helical" evidence="15">
    <location>
        <begin position="1091"/>
        <end position="1114"/>
    </location>
</feature>
<feature type="domain" description="ABC transmembrane type-1" evidence="17">
    <location>
        <begin position="335"/>
        <end position="620"/>
    </location>
</feature>
<dbReference type="CDD" id="cd03244">
    <property type="entry name" value="ABCC_MRP_domain2"/>
    <property type="match status" value="1"/>
</dbReference>
<comment type="subcellular location">
    <subcellularLocation>
        <location evidence="2">Cell membrane</location>
        <topology evidence="2">Multi-pass membrane protein</topology>
    </subcellularLocation>
    <subcellularLocation>
        <location evidence="1">Vacuole membrane</location>
        <topology evidence="1">Multi-pass membrane protein</topology>
    </subcellularLocation>
</comment>
<dbReference type="PANTHER" id="PTHR24223">
    <property type="entry name" value="ATP-BINDING CASSETTE SUB-FAMILY C"/>
    <property type="match status" value="1"/>
</dbReference>
<feature type="transmembrane region" description="Helical" evidence="15">
    <location>
        <begin position="1169"/>
        <end position="1186"/>
    </location>
</feature>
<dbReference type="GO" id="GO:0016887">
    <property type="term" value="F:ATP hydrolysis activity"/>
    <property type="evidence" value="ECO:0007669"/>
    <property type="project" value="InterPro"/>
</dbReference>
<keyword evidence="11 15" id="KW-0472">Membrane</keyword>
<dbReference type="CDD" id="cd18603">
    <property type="entry name" value="ABC_6TM_MRP1_2_3_6_D2_like"/>
    <property type="match status" value="1"/>
</dbReference>
<dbReference type="InterPro" id="IPR003593">
    <property type="entry name" value="AAA+_ATPase"/>
</dbReference>
<dbReference type="Proteomes" id="UP000005408">
    <property type="component" value="Unassembled WGS sequence"/>
</dbReference>
<feature type="transmembrane region" description="Helical" evidence="15">
    <location>
        <begin position="77"/>
        <end position="98"/>
    </location>
</feature>
<dbReference type="Pfam" id="PF00005">
    <property type="entry name" value="ABC_tran"/>
    <property type="match status" value="2"/>
</dbReference>
<feature type="transmembrane region" description="Helical" evidence="15">
    <location>
        <begin position="548"/>
        <end position="566"/>
    </location>
</feature>
<feature type="transmembrane region" description="Helical" evidence="15">
    <location>
        <begin position="603"/>
        <end position="623"/>
    </location>
</feature>
<dbReference type="OrthoDB" id="6500128at2759"/>
<dbReference type="FunFam" id="3.40.50.300:FF:000293">
    <property type="entry name" value="ATP binding cassette subfamily C member 1"/>
    <property type="match status" value="1"/>
</dbReference>
<evidence type="ECO:0000256" key="6">
    <source>
        <dbReference type="ARBA" id="ARBA00022692"/>
    </source>
</evidence>
<dbReference type="PROSITE" id="PS50929">
    <property type="entry name" value="ABC_TM1F"/>
    <property type="match status" value="2"/>
</dbReference>
<evidence type="ECO:0000259" key="17">
    <source>
        <dbReference type="PROSITE" id="PS50929"/>
    </source>
</evidence>
<keyword evidence="9" id="KW-0067">ATP-binding</keyword>
<keyword evidence="8" id="KW-0547">Nucleotide-binding</keyword>
<comment type="similarity">
    <text evidence="3">Belongs to the ABC transporter superfamily. ABCC family. Conjugate transporter (TC 3.A.1.208) subfamily.</text>
</comment>
<evidence type="ECO:0000256" key="11">
    <source>
        <dbReference type="ARBA" id="ARBA00023136"/>
    </source>
</evidence>
<evidence type="ECO:0000259" key="16">
    <source>
        <dbReference type="PROSITE" id="PS50893"/>
    </source>
</evidence>
<reference evidence="18" key="1">
    <citation type="submission" date="2022-08" db="UniProtKB">
        <authorList>
            <consortium name="EnsemblMetazoa"/>
        </authorList>
    </citation>
    <scope>IDENTIFICATION</scope>
    <source>
        <strain evidence="18">05x7-T-G4-1.051#20</strain>
    </source>
</reference>
<feature type="transmembrane region" description="Helical" evidence="15">
    <location>
        <begin position="1033"/>
        <end position="1055"/>
    </location>
</feature>
<feature type="domain" description="ABC transporter" evidence="16">
    <location>
        <begin position="1370"/>
        <end position="1604"/>
    </location>
</feature>
<dbReference type="InterPro" id="IPR036640">
    <property type="entry name" value="ABC1_TM_sf"/>
</dbReference>
<dbReference type="EC" id="7.6.2.3" evidence="12"/>
<evidence type="ECO:0000256" key="5">
    <source>
        <dbReference type="ARBA" id="ARBA00022475"/>
    </source>
</evidence>
<feature type="transmembrane region" description="Helical" evidence="15">
    <location>
        <begin position="110"/>
        <end position="128"/>
    </location>
</feature>
<keyword evidence="6 15" id="KW-0812">Transmembrane</keyword>
<feature type="transmembrane region" description="Helical" evidence="15">
    <location>
        <begin position="1126"/>
        <end position="1148"/>
    </location>
</feature>
<dbReference type="FunFam" id="1.20.1560.10:FF:000001">
    <property type="entry name" value="ATP-binding cassette subfamily C member 1"/>
    <property type="match status" value="1"/>
</dbReference>
<dbReference type="FunFam" id="3.40.50.300:FF:000074">
    <property type="entry name" value="Multidrug resistance-associated protein 5 isoform 1"/>
    <property type="match status" value="1"/>
</dbReference>
<feature type="transmembrane region" description="Helical" evidence="15">
    <location>
        <begin position="375"/>
        <end position="398"/>
    </location>
</feature>
<feature type="transmembrane region" description="Helical" evidence="15">
    <location>
        <begin position="1283"/>
        <end position="1299"/>
    </location>
</feature>
<dbReference type="Pfam" id="PF00664">
    <property type="entry name" value="ABC_membrane"/>
    <property type="match status" value="2"/>
</dbReference>
<dbReference type="InterPro" id="IPR050173">
    <property type="entry name" value="ABC_transporter_C-like"/>
</dbReference>
<evidence type="ECO:0000313" key="19">
    <source>
        <dbReference type="Proteomes" id="UP000005408"/>
    </source>
</evidence>
<protein>
    <recommendedName>
        <fullName evidence="12">ABC-type glutathione-S-conjugate transporter</fullName>
        <ecNumber evidence="12">7.6.2.3</ecNumber>
    </recommendedName>
</protein>
<feature type="transmembrane region" description="Helical" evidence="15">
    <location>
        <begin position="334"/>
        <end position="355"/>
    </location>
</feature>
<feature type="domain" description="ABC transmembrane type-1" evidence="17">
    <location>
        <begin position="1046"/>
        <end position="1333"/>
    </location>
</feature>
<feature type="transmembrane region" description="Helical" evidence="15">
    <location>
        <begin position="477"/>
        <end position="495"/>
    </location>
</feature>
<dbReference type="InterPro" id="IPR017871">
    <property type="entry name" value="ABC_transporter-like_CS"/>
</dbReference>
<dbReference type="CDD" id="cd18595">
    <property type="entry name" value="ABC_6TM_MRP1_2_3_6_D1_like"/>
    <property type="match status" value="1"/>
</dbReference>
<dbReference type="InterPro" id="IPR003439">
    <property type="entry name" value="ABC_transporter-like_ATP-bd"/>
</dbReference>
<feature type="region of interest" description="Disordered" evidence="14">
    <location>
        <begin position="290"/>
        <end position="315"/>
    </location>
</feature>
<evidence type="ECO:0000256" key="1">
    <source>
        <dbReference type="ARBA" id="ARBA00004128"/>
    </source>
</evidence>
<keyword evidence="19" id="KW-1185">Reference proteome</keyword>
<dbReference type="EnsemblMetazoa" id="G9966.1">
    <property type="protein sequence ID" value="G9966.1:cds"/>
    <property type="gene ID" value="G9966"/>
</dbReference>